<gene>
    <name evidence="8" type="ORF">P3TCK_12706</name>
</gene>
<name>Q1Z5Z6_9GAMM</name>
<protein>
    <submittedName>
        <fullName evidence="8">Probable NreB protein</fullName>
    </submittedName>
</protein>
<dbReference type="Proteomes" id="UP000003789">
    <property type="component" value="Unassembled WGS sequence"/>
</dbReference>
<proteinExistence type="predicted"/>
<evidence type="ECO:0000256" key="5">
    <source>
        <dbReference type="ARBA" id="ARBA00022989"/>
    </source>
</evidence>
<comment type="caution">
    <text evidence="8">The sequence shown here is derived from an EMBL/GenBank/DDBJ whole genome shotgun (WGS) entry which is preliminary data.</text>
</comment>
<keyword evidence="5 7" id="KW-1133">Transmembrane helix</keyword>
<dbReference type="Pfam" id="PF07690">
    <property type="entry name" value="MFS_1"/>
    <property type="match status" value="1"/>
</dbReference>
<feature type="transmembrane region" description="Helical" evidence="7">
    <location>
        <begin position="339"/>
        <end position="358"/>
    </location>
</feature>
<dbReference type="InterPro" id="IPR011701">
    <property type="entry name" value="MFS"/>
</dbReference>
<feature type="transmembrane region" description="Helical" evidence="7">
    <location>
        <begin position="364"/>
        <end position="387"/>
    </location>
</feature>
<accession>Q1Z5Z6</accession>
<dbReference type="GO" id="GO:0022857">
    <property type="term" value="F:transmembrane transporter activity"/>
    <property type="evidence" value="ECO:0007669"/>
    <property type="project" value="InterPro"/>
</dbReference>
<evidence type="ECO:0000313" key="8">
    <source>
        <dbReference type="EMBL" id="EAS44048.1"/>
    </source>
</evidence>
<evidence type="ECO:0000256" key="6">
    <source>
        <dbReference type="ARBA" id="ARBA00023136"/>
    </source>
</evidence>
<keyword evidence="6 7" id="KW-0472">Membrane</keyword>
<keyword evidence="3" id="KW-1003">Cell membrane</keyword>
<dbReference type="PANTHER" id="PTHR43266:SF2">
    <property type="entry name" value="MAJOR FACILITATOR SUPERFAMILY (MFS) PROFILE DOMAIN-CONTAINING PROTEIN"/>
    <property type="match status" value="1"/>
</dbReference>
<sequence>MWQNRNYVRLLSAQIISLIGTGVSSVCLALLAYDLAGEEASMVLSIAFALKMIAYIGLAPILGAFAHRLPKRQTLAALDWMRALMFLCLPFVDQVWEVYVLMFMINACSAGFTPLYQSTLPQVLSNKEHYTKALSLSRLAYDLELILSPIIAAILLSMLGFRELFMIDSATFVLSGILIIFCSLPHKAARHDDNNRRGIATLSQGITQYLQKTKLRALWFAYLGAACASAMVLVNTVVYVHDVLAGNETETILAMLLVGMGSIFVAICLPRWLQRHTPERYHVRGLGIICLSLFAGYFTPGWVGFALMCIAMGIGISCIQTSAGIIINAESEGEDSSPYFAAHFSLTHFWWLITYLTAGFSANFAGLANAYLVMLGLACMSVLLYVLNDKG</sequence>
<dbReference type="EMBL" id="AAPH01000007">
    <property type="protein sequence ID" value="EAS44048.1"/>
    <property type="molecule type" value="Genomic_DNA"/>
</dbReference>
<feature type="transmembrane region" description="Helical" evidence="7">
    <location>
        <begin position="252"/>
        <end position="269"/>
    </location>
</feature>
<reference evidence="8 9" key="1">
    <citation type="submission" date="2006-03" db="EMBL/GenBank/DDBJ databases">
        <authorList>
            <person name="Bartlett D.H."/>
            <person name="Valle G."/>
            <person name="Lauro F.M."/>
            <person name="Vezzi A."/>
            <person name="Simonato F."/>
            <person name="Eloe E."/>
            <person name="Vitulo N."/>
            <person name="Stratton T.K."/>
            <person name="D'angelo M."/>
            <person name="Ferriera S."/>
            <person name="Johnson J."/>
            <person name="Kravitz S."/>
            <person name="Beeson K."/>
            <person name="Sutton G."/>
            <person name="Rogers Y."/>
            <person name="Friedman R."/>
            <person name="Frazier M."/>
            <person name="Venter J.C."/>
        </authorList>
    </citation>
    <scope>NUCLEOTIDE SEQUENCE [LARGE SCALE GENOMIC DNA]</scope>
    <source>
        <strain evidence="8 9">3TCK</strain>
    </source>
</reference>
<dbReference type="Gene3D" id="1.20.1250.20">
    <property type="entry name" value="MFS general substrate transporter like domains"/>
    <property type="match status" value="1"/>
</dbReference>
<feature type="transmembrane region" description="Helical" evidence="7">
    <location>
        <begin position="7"/>
        <end position="31"/>
    </location>
</feature>
<feature type="transmembrane region" description="Helical" evidence="7">
    <location>
        <begin position="305"/>
        <end position="327"/>
    </location>
</feature>
<dbReference type="GO" id="GO:0005886">
    <property type="term" value="C:plasma membrane"/>
    <property type="evidence" value="ECO:0007669"/>
    <property type="project" value="UniProtKB-SubCell"/>
</dbReference>
<evidence type="ECO:0000313" key="9">
    <source>
        <dbReference type="Proteomes" id="UP000003789"/>
    </source>
</evidence>
<feature type="transmembrane region" description="Helical" evidence="7">
    <location>
        <begin position="74"/>
        <end position="92"/>
    </location>
</feature>
<evidence type="ECO:0000256" key="7">
    <source>
        <dbReference type="SAM" id="Phobius"/>
    </source>
</evidence>
<feature type="transmembrane region" description="Helical" evidence="7">
    <location>
        <begin position="43"/>
        <end position="62"/>
    </location>
</feature>
<dbReference type="HOGENOM" id="CLU_034180_7_1_6"/>
<evidence type="ECO:0000256" key="4">
    <source>
        <dbReference type="ARBA" id="ARBA00022692"/>
    </source>
</evidence>
<feature type="transmembrane region" description="Helical" evidence="7">
    <location>
        <begin position="281"/>
        <end position="299"/>
    </location>
</feature>
<comment type="subcellular location">
    <subcellularLocation>
        <location evidence="1">Cell membrane</location>
        <topology evidence="1">Multi-pass membrane protein</topology>
    </subcellularLocation>
</comment>
<dbReference type="CDD" id="cd06173">
    <property type="entry name" value="MFS_MefA_like"/>
    <property type="match status" value="1"/>
</dbReference>
<feature type="transmembrane region" description="Helical" evidence="7">
    <location>
        <begin position="217"/>
        <end position="240"/>
    </location>
</feature>
<feature type="transmembrane region" description="Helical" evidence="7">
    <location>
        <begin position="139"/>
        <end position="159"/>
    </location>
</feature>
<dbReference type="AlphaFoldDB" id="Q1Z5Z6"/>
<keyword evidence="4 7" id="KW-0812">Transmembrane</keyword>
<keyword evidence="2" id="KW-0813">Transport</keyword>
<dbReference type="PANTHER" id="PTHR43266">
    <property type="entry name" value="MACROLIDE-EFFLUX PROTEIN"/>
    <property type="match status" value="1"/>
</dbReference>
<evidence type="ECO:0000256" key="3">
    <source>
        <dbReference type="ARBA" id="ARBA00022475"/>
    </source>
</evidence>
<dbReference type="OrthoDB" id="4368225at2"/>
<dbReference type="SUPFAM" id="SSF103473">
    <property type="entry name" value="MFS general substrate transporter"/>
    <property type="match status" value="1"/>
</dbReference>
<feature type="transmembrane region" description="Helical" evidence="7">
    <location>
        <begin position="165"/>
        <end position="184"/>
    </location>
</feature>
<evidence type="ECO:0000256" key="1">
    <source>
        <dbReference type="ARBA" id="ARBA00004651"/>
    </source>
</evidence>
<dbReference type="InterPro" id="IPR036259">
    <property type="entry name" value="MFS_trans_sf"/>
</dbReference>
<organism evidence="8 9">
    <name type="scientific">Photobacterium profundum 3TCK</name>
    <dbReference type="NCBI Taxonomy" id="314280"/>
    <lineage>
        <taxon>Bacteria</taxon>
        <taxon>Pseudomonadati</taxon>
        <taxon>Pseudomonadota</taxon>
        <taxon>Gammaproteobacteria</taxon>
        <taxon>Vibrionales</taxon>
        <taxon>Vibrionaceae</taxon>
        <taxon>Photobacterium</taxon>
    </lineage>
</organism>
<evidence type="ECO:0000256" key="2">
    <source>
        <dbReference type="ARBA" id="ARBA00022448"/>
    </source>
</evidence>